<dbReference type="AlphaFoldDB" id="D6XYB2"/>
<dbReference type="InterPro" id="IPR051464">
    <property type="entry name" value="Peptidase_M42_aminopept"/>
</dbReference>
<dbReference type="PANTHER" id="PTHR32481:SF0">
    <property type="entry name" value="AMINOPEPTIDASE YPDE-RELATED"/>
    <property type="match status" value="1"/>
</dbReference>
<keyword evidence="2" id="KW-0378">Hydrolase</keyword>
<dbReference type="Gene3D" id="3.40.630.10">
    <property type="entry name" value="Zn peptidases"/>
    <property type="match status" value="1"/>
</dbReference>
<evidence type="ECO:0000256" key="2">
    <source>
        <dbReference type="ARBA" id="ARBA00022801"/>
    </source>
</evidence>
<sequence>MRHIEETLRACGFLAEVKDGVIDLSGESRENLDFLHEAAVRNGLLTPVDETGFRFQAANHSVNQTALFEAMNVWGRGFHEGLYEWRSEDDVVLAILDLNIAGIVRHLNRLGFHTTGSCGGHEEERVRRPAYIMLADDQQVPAVTALLEALSFKVRQPMRQPNKIVFHQPSFESFMDGSLWLSYLTPDNLSHAAAVIRTCRFKRRLRDTLSISGRSGNEDAIRNYVIDALLTITPYVSVDHYGNILAKLDSKGSHHGPTIMVNAHLDSVEDLAEGRTIIEEGSIWTSSEGILGADDRAGVAILLEALRTVKESRHFTGSVKIAFTVEEEIGLVGARQVDPSFLWGVDAAIVVDRRGQTDIVTGTGVRHETRFCHELFGAWVMDIAAKTGLKGWQTTPGGSSDTRIWAEHGIESVNLSAGYQHEHTDRETLDVNAAANTLQLVTALLLERRSLQSVLCQIRNGARQAN</sequence>
<dbReference type="STRING" id="439292.Bsel_2683"/>
<dbReference type="EMBL" id="CP001791">
    <property type="protein sequence ID" value="ADI00181.1"/>
    <property type="molecule type" value="Genomic_DNA"/>
</dbReference>
<protein>
    <submittedName>
        <fullName evidence="3">Peptidase M42 family protein</fullName>
    </submittedName>
</protein>
<proteinExistence type="predicted"/>
<dbReference type="eggNOG" id="COG2195">
    <property type="taxonomic scope" value="Bacteria"/>
</dbReference>
<dbReference type="Proteomes" id="UP000000271">
    <property type="component" value="Chromosome"/>
</dbReference>
<evidence type="ECO:0000313" key="4">
    <source>
        <dbReference type="Proteomes" id="UP000000271"/>
    </source>
</evidence>
<dbReference type="GO" id="GO:0016787">
    <property type="term" value="F:hydrolase activity"/>
    <property type="evidence" value="ECO:0007669"/>
    <property type="project" value="UniProtKB-KW"/>
</dbReference>
<keyword evidence="4" id="KW-1185">Reference proteome</keyword>
<evidence type="ECO:0000313" key="3">
    <source>
        <dbReference type="EMBL" id="ADI00181.1"/>
    </source>
</evidence>
<dbReference type="Pfam" id="PF05343">
    <property type="entry name" value="Peptidase_M42"/>
    <property type="match status" value="1"/>
</dbReference>
<organism evidence="3 4">
    <name type="scientific">Bacillus selenitireducens (strain ATCC 700615 / DSM 15326 / MLS10)</name>
    <dbReference type="NCBI Taxonomy" id="439292"/>
    <lineage>
        <taxon>Bacteria</taxon>
        <taxon>Bacillati</taxon>
        <taxon>Bacillota</taxon>
        <taxon>Bacilli</taxon>
        <taxon>Bacillales</taxon>
        <taxon>Bacillaceae</taxon>
        <taxon>Salisediminibacterium</taxon>
    </lineage>
</organism>
<evidence type="ECO:0000256" key="1">
    <source>
        <dbReference type="ARBA" id="ARBA00022723"/>
    </source>
</evidence>
<reference evidence="3" key="1">
    <citation type="submission" date="2009-10" db="EMBL/GenBank/DDBJ databases">
        <title>Complete sequence of Bacillus selenitireducens MLS10.</title>
        <authorList>
            <consortium name="US DOE Joint Genome Institute"/>
            <person name="Lucas S."/>
            <person name="Copeland A."/>
            <person name="Lapidus A."/>
            <person name="Glavina del Rio T."/>
            <person name="Dalin E."/>
            <person name="Tice H."/>
            <person name="Bruce D."/>
            <person name="Goodwin L."/>
            <person name="Pitluck S."/>
            <person name="Sims D."/>
            <person name="Brettin T."/>
            <person name="Detter J.C."/>
            <person name="Han C."/>
            <person name="Larimer F."/>
            <person name="Land M."/>
            <person name="Hauser L."/>
            <person name="Kyrpides N."/>
            <person name="Ovchinnikova G."/>
            <person name="Stolz J."/>
        </authorList>
    </citation>
    <scope>NUCLEOTIDE SEQUENCE [LARGE SCALE GENOMIC DNA]</scope>
    <source>
        <strain evidence="3">MLS10</strain>
    </source>
</reference>
<gene>
    <name evidence="3" type="ordered locus">Bsel_2683</name>
</gene>
<dbReference type="SUPFAM" id="SSF53187">
    <property type="entry name" value="Zn-dependent exopeptidases"/>
    <property type="match status" value="1"/>
</dbReference>
<dbReference type="InterPro" id="IPR008007">
    <property type="entry name" value="Peptidase_M42"/>
</dbReference>
<keyword evidence="1" id="KW-0479">Metal-binding</keyword>
<accession>D6XYB2</accession>
<dbReference type="PANTHER" id="PTHR32481">
    <property type="entry name" value="AMINOPEPTIDASE"/>
    <property type="match status" value="1"/>
</dbReference>
<name>D6XYB2_BACIE</name>
<dbReference type="KEGG" id="bse:Bsel_2683"/>
<dbReference type="HOGENOM" id="CLU_598054_0_0_9"/>
<dbReference type="GO" id="GO:0046872">
    <property type="term" value="F:metal ion binding"/>
    <property type="evidence" value="ECO:0007669"/>
    <property type="project" value="UniProtKB-KW"/>
</dbReference>